<dbReference type="Gene3D" id="1.20.1250.20">
    <property type="entry name" value="MFS general substrate transporter like domains"/>
    <property type="match status" value="1"/>
</dbReference>
<feature type="transmembrane region" description="Helical" evidence="5">
    <location>
        <begin position="242"/>
        <end position="260"/>
    </location>
</feature>
<evidence type="ECO:0000313" key="8">
    <source>
        <dbReference type="Proteomes" id="UP000320806"/>
    </source>
</evidence>
<evidence type="ECO:0000256" key="3">
    <source>
        <dbReference type="ARBA" id="ARBA00022989"/>
    </source>
</evidence>
<feature type="transmembrane region" description="Helical" evidence="5">
    <location>
        <begin position="161"/>
        <end position="181"/>
    </location>
</feature>
<feature type="transmembrane region" description="Helical" evidence="5">
    <location>
        <begin position="209"/>
        <end position="230"/>
    </location>
</feature>
<keyword evidence="2 5" id="KW-0812">Transmembrane</keyword>
<dbReference type="Pfam" id="PF07690">
    <property type="entry name" value="MFS_1"/>
    <property type="match status" value="1"/>
</dbReference>
<comment type="caution">
    <text evidence="7">The sequence shown here is derived from an EMBL/GenBank/DDBJ whole genome shotgun (WGS) entry which is preliminary data.</text>
</comment>
<accession>A0A542EJP9</accession>
<name>A0A542EJP9_9MICO</name>
<dbReference type="GO" id="GO:0005886">
    <property type="term" value="C:plasma membrane"/>
    <property type="evidence" value="ECO:0007669"/>
    <property type="project" value="UniProtKB-SubCell"/>
</dbReference>
<dbReference type="InterPro" id="IPR020846">
    <property type="entry name" value="MFS_dom"/>
</dbReference>
<gene>
    <name evidence="7" type="ORF">FB459_3105</name>
</gene>
<keyword evidence="4 5" id="KW-0472">Membrane</keyword>
<evidence type="ECO:0000256" key="4">
    <source>
        <dbReference type="ARBA" id="ARBA00023136"/>
    </source>
</evidence>
<dbReference type="PANTHER" id="PTHR23523">
    <property type="match status" value="1"/>
</dbReference>
<dbReference type="AlphaFoldDB" id="A0A542EJP9"/>
<dbReference type="OrthoDB" id="5317164at2"/>
<protein>
    <submittedName>
        <fullName evidence="7">CP family cyanate transporter-like MFS transporter</fullName>
    </submittedName>
</protein>
<dbReference type="InterPro" id="IPR011701">
    <property type="entry name" value="MFS"/>
</dbReference>
<sequence>MKRVAAPALLLALLLATFVIRAPVTSVPPALSLIRDDLHLSAVAAGLVTTLPLICFGVFACLTPPLAARVGVERTLGVAVAAIVVGIAVRLVVTPPTFFTGTLLIGLGIAIANVVIPAIARLRFPAHLAYVMGLYTVALQISGASGGFLTRPLIDGLGWQWPFVIGLWLVPALAVLAWWTLAARRNCSDVAASAPPVTRIRAVAARPGTWLIVLVMGLQSMAFFTLVNWLPTMLTDQGWSPSSAGIALGLFSLLGFPGSLLGTRVLGSNRRITWIAAITATYVAGLVLLVLGSVPAAFGVLLCGLCQGLPLAIALSAIAHQHDPSDVPAVSAVGQGAGYLLASVGPVAVGALYGASADFVLAVTVLAVMMGIWALATVAVGRGQDAAAA</sequence>
<dbReference type="EMBL" id="VFMO01000001">
    <property type="protein sequence ID" value="TQJ15549.1"/>
    <property type="molecule type" value="Genomic_DNA"/>
</dbReference>
<dbReference type="PANTHER" id="PTHR23523:SF2">
    <property type="entry name" value="2-NITROIMIDAZOLE TRANSPORTER"/>
    <property type="match status" value="1"/>
</dbReference>
<feature type="transmembrane region" description="Helical" evidence="5">
    <location>
        <begin position="297"/>
        <end position="318"/>
    </location>
</feature>
<dbReference type="SUPFAM" id="SSF103473">
    <property type="entry name" value="MFS general substrate transporter"/>
    <property type="match status" value="1"/>
</dbReference>
<reference evidence="7 8" key="1">
    <citation type="submission" date="2019-06" db="EMBL/GenBank/DDBJ databases">
        <title>Sequencing the genomes of 1000 actinobacteria strains.</title>
        <authorList>
            <person name="Klenk H.-P."/>
        </authorList>
    </citation>
    <scope>NUCLEOTIDE SEQUENCE [LARGE SCALE GENOMIC DNA]</scope>
    <source>
        <strain evidence="7 8">DSM 19828</strain>
    </source>
</reference>
<dbReference type="InterPro" id="IPR036259">
    <property type="entry name" value="MFS_trans_sf"/>
</dbReference>
<feature type="transmembrane region" description="Helical" evidence="5">
    <location>
        <begin position="98"/>
        <end position="116"/>
    </location>
</feature>
<evidence type="ECO:0000259" key="6">
    <source>
        <dbReference type="PROSITE" id="PS50850"/>
    </source>
</evidence>
<organism evidence="7 8">
    <name type="scientific">Yimella lutea</name>
    <dbReference type="NCBI Taxonomy" id="587872"/>
    <lineage>
        <taxon>Bacteria</taxon>
        <taxon>Bacillati</taxon>
        <taxon>Actinomycetota</taxon>
        <taxon>Actinomycetes</taxon>
        <taxon>Micrococcales</taxon>
        <taxon>Dermacoccaceae</taxon>
        <taxon>Yimella</taxon>
    </lineage>
</organism>
<proteinExistence type="predicted"/>
<feature type="domain" description="Major facilitator superfamily (MFS) profile" evidence="6">
    <location>
        <begin position="9"/>
        <end position="382"/>
    </location>
</feature>
<feature type="transmembrane region" description="Helical" evidence="5">
    <location>
        <begin position="128"/>
        <end position="149"/>
    </location>
</feature>
<dbReference type="RefSeq" id="WP_141929066.1">
    <property type="nucleotide sequence ID" value="NZ_BAABCI010000036.1"/>
</dbReference>
<keyword evidence="3 5" id="KW-1133">Transmembrane helix</keyword>
<feature type="transmembrane region" description="Helical" evidence="5">
    <location>
        <begin position="330"/>
        <end position="353"/>
    </location>
</feature>
<keyword evidence="8" id="KW-1185">Reference proteome</keyword>
<evidence type="ECO:0000313" key="7">
    <source>
        <dbReference type="EMBL" id="TQJ15549.1"/>
    </source>
</evidence>
<comment type="subcellular location">
    <subcellularLocation>
        <location evidence="1">Cell membrane</location>
        <topology evidence="1">Multi-pass membrane protein</topology>
    </subcellularLocation>
</comment>
<evidence type="ECO:0000256" key="5">
    <source>
        <dbReference type="SAM" id="Phobius"/>
    </source>
</evidence>
<dbReference type="PROSITE" id="PS50850">
    <property type="entry name" value="MFS"/>
    <property type="match status" value="1"/>
</dbReference>
<dbReference type="InterPro" id="IPR052524">
    <property type="entry name" value="MFS_Cyanate_Porter"/>
</dbReference>
<evidence type="ECO:0000256" key="1">
    <source>
        <dbReference type="ARBA" id="ARBA00004651"/>
    </source>
</evidence>
<evidence type="ECO:0000256" key="2">
    <source>
        <dbReference type="ARBA" id="ARBA00022692"/>
    </source>
</evidence>
<dbReference type="GO" id="GO:0022857">
    <property type="term" value="F:transmembrane transporter activity"/>
    <property type="evidence" value="ECO:0007669"/>
    <property type="project" value="InterPro"/>
</dbReference>
<feature type="transmembrane region" description="Helical" evidence="5">
    <location>
        <begin position="40"/>
        <end position="63"/>
    </location>
</feature>
<feature type="transmembrane region" description="Helical" evidence="5">
    <location>
        <begin position="75"/>
        <end position="92"/>
    </location>
</feature>
<dbReference type="Proteomes" id="UP000320806">
    <property type="component" value="Unassembled WGS sequence"/>
</dbReference>
<feature type="transmembrane region" description="Helical" evidence="5">
    <location>
        <begin position="359"/>
        <end position="380"/>
    </location>
</feature>
<feature type="transmembrane region" description="Helical" evidence="5">
    <location>
        <begin position="272"/>
        <end position="291"/>
    </location>
</feature>